<dbReference type="KEGG" id="sliu:111355055"/>
<evidence type="ECO:0000313" key="3">
    <source>
        <dbReference type="RefSeq" id="XP_022824547.1"/>
    </source>
</evidence>
<sequence>MFLTTLIITTLLTSYVVSDTCVTYNFEENFDDIVGSYGICSGIPAWVLDEYSRVSLNSPDERSTKFITPTRASTASCWSSFVFTVDPGSKLQLKTYMDLEDRDGGNINVFVVVDGTGIMVGMDAVNSANIKGWYTWDVPLFPSVSTQVYISIMGMTSASSTVLVDSFRYIPPGTSESSCQIY</sequence>
<dbReference type="OrthoDB" id="7477027at2759"/>
<evidence type="ECO:0000313" key="2">
    <source>
        <dbReference type="Proteomes" id="UP000301870"/>
    </source>
</evidence>
<keyword evidence="1" id="KW-0732">Signal</keyword>
<feature type="chain" id="PRO_5039928248" evidence="1">
    <location>
        <begin position="19"/>
        <end position="182"/>
    </location>
</feature>
<organism evidence="2 3">
    <name type="scientific">Spodoptera litura</name>
    <name type="common">Asian cotton leafworm</name>
    <dbReference type="NCBI Taxonomy" id="69820"/>
    <lineage>
        <taxon>Eukaryota</taxon>
        <taxon>Metazoa</taxon>
        <taxon>Ecdysozoa</taxon>
        <taxon>Arthropoda</taxon>
        <taxon>Hexapoda</taxon>
        <taxon>Insecta</taxon>
        <taxon>Pterygota</taxon>
        <taxon>Neoptera</taxon>
        <taxon>Endopterygota</taxon>
        <taxon>Lepidoptera</taxon>
        <taxon>Glossata</taxon>
        <taxon>Ditrysia</taxon>
        <taxon>Noctuoidea</taxon>
        <taxon>Noctuidae</taxon>
        <taxon>Amphipyrinae</taxon>
        <taxon>Spodoptera</taxon>
    </lineage>
</organism>
<feature type="signal peptide" evidence="1">
    <location>
        <begin position="1"/>
        <end position="18"/>
    </location>
</feature>
<reference evidence="3" key="1">
    <citation type="submission" date="2025-08" db="UniProtKB">
        <authorList>
            <consortium name="RefSeq"/>
        </authorList>
    </citation>
    <scope>IDENTIFICATION</scope>
    <source>
        <strain evidence="3">Ishihara</strain>
        <tissue evidence="3">Whole body</tissue>
    </source>
</reference>
<evidence type="ECO:0000256" key="1">
    <source>
        <dbReference type="SAM" id="SignalP"/>
    </source>
</evidence>
<dbReference type="Proteomes" id="UP000301870">
    <property type="component" value="Chromosome 20"/>
</dbReference>
<protein>
    <submittedName>
        <fullName evidence="3">Uncharacterized protein LOC111355055</fullName>
    </submittedName>
</protein>
<accession>A0A9J7E971</accession>
<dbReference type="RefSeq" id="XP_022824547.1">
    <property type="nucleotide sequence ID" value="XM_022968779.1"/>
</dbReference>
<dbReference type="AlphaFoldDB" id="A0A9J7E971"/>
<dbReference type="GeneID" id="111355055"/>
<gene>
    <name evidence="3" type="primary">LOC111355055</name>
</gene>
<name>A0A9J7E971_SPOLT</name>
<keyword evidence="2" id="KW-1185">Reference proteome</keyword>
<proteinExistence type="predicted"/>